<evidence type="ECO:0000256" key="4">
    <source>
        <dbReference type="ARBA" id="ARBA00022741"/>
    </source>
</evidence>
<gene>
    <name evidence="13" type="ORF">ALQ53_02882</name>
</gene>
<evidence type="ECO:0000313" key="13">
    <source>
        <dbReference type="EMBL" id="RMN84834.1"/>
    </source>
</evidence>
<feature type="domain" description="Cyclic GMP-AMP synthase DncV-like nucleotidyltransferase" evidence="12">
    <location>
        <begin position="71"/>
        <end position="150"/>
    </location>
</feature>
<evidence type="ECO:0000256" key="11">
    <source>
        <dbReference type="SAM" id="MobiDB-lite"/>
    </source>
</evidence>
<evidence type="ECO:0000256" key="7">
    <source>
        <dbReference type="ARBA" id="ARBA00023080"/>
    </source>
</evidence>
<keyword evidence="5" id="KW-0067">ATP-binding</keyword>
<dbReference type="EMBL" id="RBPH01000035">
    <property type="protein sequence ID" value="RMN84834.1"/>
    <property type="molecule type" value="Genomic_DNA"/>
</dbReference>
<feature type="compositionally biased region" description="Low complexity" evidence="11">
    <location>
        <begin position="388"/>
        <end position="404"/>
    </location>
</feature>
<reference evidence="13 14" key="1">
    <citation type="submission" date="2018-08" db="EMBL/GenBank/DDBJ databases">
        <title>Recombination of ecologically and evolutionarily significant loci maintains genetic cohesion in the Pseudomonas syringae species complex.</title>
        <authorList>
            <person name="Dillon M."/>
            <person name="Thakur S."/>
            <person name="Almeida R.N.D."/>
            <person name="Weir B.S."/>
            <person name="Guttman D.S."/>
        </authorList>
    </citation>
    <scope>NUCLEOTIDE SEQUENCE [LARGE SCALE GENOMIC DNA]</scope>
    <source>
        <strain evidence="13 14">ICMP 15201</strain>
    </source>
</reference>
<dbReference type="CDD" id="cd05400">
    <property type="entry name" value="NT_2-5OAS_ClassI-CCAase"/>
    <property type="match status" value="1"/>
</dbReference>
<keyword evidence="3" id="KW-0479">Metal-binding</keyword>
<organism evidence="13 14">
    <name type="scientific">Pseudomonas cannabina</name>
    <dbReference type="NCBI Taxonomy" id="86840"/>
    <lineage>
        <taxon>Bacteria</taxon>
        <taxon>Pseudomonadati</taxon>
        <taxon>Pseudomonadota</taxon>
        <taxon>Gammaproteobacteria</taxon>
        <taxon>Pseudomonadales</taxon>
        <taxon>Pseudomonadaceae</taxon>
        <taxon>Pseudomonas</taxon>
    </lineage>
</organism>
<evidence type="ECO:0000259" key="12">
    <source>
        <dbReference type="Pfam" id="PF21654"/>
    </source>
</evidence>
<protein>
    <recommendedName>
        <fullName evidence="9">Cyclic GMP-AMP synthase</fullName>
    </recommendedName>
</protein>
<name>A0AB37QFE4_PSECA</name>
<keyword evidence="8" id="KW-0051">Antiviral defense</keyword>
<comment type="caution">
    <text evidence="13">The sequence shown here is derived from an EMBL/GenBank/DDBJ whole genome shotgun (WGS) entry which is preliminary data.</text>
</comment>
<proteinExistence type="predicted"/>
<evidence type="ECO:0000256" key="8">
    <source>
        <dbReference type="ARBA" id="ARBA00023118"/>
    </source>
</evidence>
<feature type="region of interest" description="Disordered" evidence="11">
    <location>
        <begin position="388"/>
        <end position="414"/>
    </location>
</feature>
<dbReference type="GO" id="GO:0046872">
    <property type="term" value="F:metal ion binding"/>
    <property type="evidence" value="ECO:0007669"/>
    <property type="project" value="UniProtKB-KW"/>
</dbReference>
<evidence type="ECO:0000256" key="10">
    <source>
        <dbReference type="ARBA" id="ARBA00048304"/>
    </source>
</evidence>
<evidence type="ECO:0000256" key="2">
    <source>
        <dbReference type="ARBA" id="ARBA00022695"/>
    </source>
</evidence>
<dbReference type="InterPro" id="IPR006116">
    <property type="entry name" value="NT_2-5OAS_ClassI-CCAase"/>
</dbReference>
<evidence type="ECO:0000256" key="5">
    <source>
        <dbReference type="ARBA" id="ARBA00022840"/>
    </source>
</evidence>
<dbReference type="GO" id="GO:0016779">
    <property type="term" value="F:nucleotidyltransferase activity"/>
    <property type="evidence" value="ECO:0007669"/>
    <property type="project" value="UniProtKB-KW"/>
</dbReference>
<evidence type="ECO:0000313" key="14">
    <source>
        <dbReference type="Proteomes" id="UP000269335"/>
    </source>
</evidence>
<sequence length="414" mass="46194">MKMAIQSQRRSKVLPGLRDISEARQWESFIVSMLKKLELPEAKRQAAERSYKRFGMHIAHKLGMSTDDVHVVVQGSMRTQTTIAGDGRENFDLDVVVKLSGSRFTNLIESEDFFQLFGAALQGINGAGEPEPKNRCWRLPYPGEPFYFDVTPAIPSSAHITGTDLRVRDKNTVWSPSNPEDFANWFCTIAAKRFPFQMVAMDEAINMRTHVDPIPSAPVALDDILRRLVQLMKLHRDYHFKRQPAHIRETSPISIILVTLAGQAYDDLLHNRPYGLRSSIEVVMELIARMPDFIDRRQGIRVNNPAMPGLAKENFADRWNTDGGARNKSFNEWHDRLTEDLEALFSVGQSTAAEERVRAIFGEAGVRAWKGSQEAAAATIGAPAILAGLKGSSPSSASGQPQQPRKVGSRDTLA</sequence>
<keyword evidence="6" id="KW-0460">Magnesium</keyword>
<keyword evidence="2" id="KW-0548">Nucleotidyltransferase</keyword>
<keyword evidence="1" id="KW-0808">Transferase</keyword>
<keyword evidence="4" id="KW-0547">Nucleotide-binding</keyword>
<accession>A0AB37QFE4</accession>
<dbReference type="InterPro" id="IPR048445">
    <property type="entry name" value="DncV-like_NTFase"/>
</dbReference>
<dbReference type="Proteomes" id="UP000269335">
    <property type="component" value="Unassembled WGS sequence"/>
</dbReference>
<dbReference type="GO" id="GO:0005524">
    <property type="term" value="F:ATP binding"/>
    <property type="evidence" value="ECO:0007669"/>
    <property type="project" value="UniProtKB-KW"/>
</dbReference>
<keyword evidence="7" id="KW-0546">Nucleotide metabolism</keyword>
<dbReference type="Pfam" id="PF21654">
    <property type="entry name" value="DncV-like_NTFase"/>
    <property type="match status" value="1"/>
</dbReference>
<dbReference type="GO" id="GO:0009117">
    <property type="term" value="P:nucleotide metabolic process"/>
    <property type="evidence" value="ECO:0007669"/>
    <property type="project" value="UniProtKB-KW"/>
</dbReference>
<dbReference type="GO" id="GO:0051607">
    <property type="term" value="P:defense response to virus"/>
    <property type="evidence" value="ECO:0007669"/>
    <property type="project" value="UniProtKB-KW"/>
</dbReference>
<evidence type="ECO:0000256" key="3">
    <source>
        <dbReference type="ARBA" id="ARBA00022723"/>
    </source>
</evidence>
<evidence type="ECO:0000256" key="9">
    <source>
        <dbReference type="ARBA" id="ARBA00044145"/>
    </source>
</evidence>
<evidence type="ECO:0000256" key="6">
    <source>
        <dbReference type="ARBA" id="ARBA00022842"/>
    </source>
</evidence>
<comment type="catalytic activity">
    <reaction evidence="10">
        <text>GTP + ATP = 3',3'-cGAMP + 2 diphosphate</text>
        <dbReference type="Rhea" id="RHEA:35647"/>
        <dbReference type="ChEBI" id="CHEBI:30616"/>
        <dbReference type="ChEBI" id="CHEBI:33019"/>
        <dbReference type="ChEBI" id="CHEBI:37565"/>
        <dbReference type="ChEBI" id="CHEBI:71501"/>
    </reaction>
    <physiologicalReaction direction="left-to-right" evidence="10">
        <dbReference type="Rhea" id="RHEA:35648"/>
    </physiologicalReaction>
</comment>
<dbReference type="AlphaFoldDB" id="A0AB37QFE4"/>
<evidence type="ECO:0000256" key="1">
    <source>
        <dbReference type="ARBA" id="ARBA00022679"/>
    </source>
</evidence>